<dbReference type="AlphaFoldDB" id="A0A9Q9EMW4"/>
<keyword evidence="5" id="KW-1185">Reference proteome</keyword>
<evidence type="ECO:0000256" key="1">
    <source>
        <dbReference type="ARBA" id="ARBA00006484"/>
    </source>
</evidence>
<name>A0A9Q9EMW4_9PEZI</name>
<accession>A0A9Q9EMW4</accession>
<dbReference type="GO" id="GO:0016491">
    <property type="term" value="F:oxidoreductase activity"/>
    <property type="evidence" value="ECO:0007669"/>
    <property type="project" value="UniProtKB-KW"/>
</dbReference>
<evidence type="ECO:0000313" key="4">
    <source>
        <dbReference type="EMBL" id="USW57181.1"/>
    </source>
</evidence>
<dbReference type="SUPFAM" id="SSF51735">
    <property type="entry name" value="NAD(P)-binding Rossmann-fold domains"/>
    <property type="match status" value="1"/>
</dbReference>
<organism evidence="4 5">
    <name type="scientific">Septoria linicola</name>
    <dbReference type="NCBI Taxonomy" id="215465"/>
    <lineage>
        <taxon>Eukaryota</taxon>
        <taxon>Fungi</taxon>
        <taxon>Dikarya</taxon>
        <taxon>Ascomycota</taxon>
        <taxon>Pezizomycotina</taxon>
        <taxon>Dothideomycetes</taxon>
        <taxon>Dothideomycetidae</taxon>
        <taxon>Mycosphaerellales</taxon>
        <taxon>Mycosphaerellaceae</taxon>
        <taxon>Septoria</taxon>
    </lineage>
</organism>
<sequence>MTGTSNDDLFKVNGLVAVITGGGSGLGRMMARALADQGARKVFVVGRRLDKLQETAFGFENIIPLTGDVTDKESLKAIADQVKADMGYINVLAVNSGVAGPSIQSLQQNPTIAQVQEHLWSYDSDAINNVFAVNNTGAFFTMVAFLELLDAGNKAGNREGIQSQVIFTASLAGLTRALTTGAAYIPSKAAIVQLTKLFSTFLAKYQIRVNAVAPGIYPSEMTEGVTDRPGFNVGTIPAGRFGTEEDMRGNILFLTSRAGAYLNGFVLLSDGGRLGQMPATY</sequence>
<dbReference type="CDD" id="cd05233">
    <property type="entry name" value="SDR_c"/>
    <property type="match status" value="1"/>
</dbReference>
<dbReference type="PANTHER" id="PTHR43618">
    <property type="entry name" value="7-ALPHA-HYDROXYSTEROID DEHYDROGENASE"/>
    <property type="match status" value="1"/>
</dbReference>
<dbReference type="Proteomes" id="UP001056384">
    <property type="component" value="Chromosome 9"/>
</dbReference>
<proteinExistence type="inferred from homology"/>
<keyword evidence="2" id="KW-0521">NADP</keyword>
<dbReference type="OrthoDB" id="2898618at2759"/>
<dbReference type="PANTHER" id="PTHR43618:SF18">
    <property type="entry name" value="SHORT CHAIN DEHYDROGENASE_REDUCTASE FAMILY (AFU_ORTHOLOGUE AFUA_5G12480)"/>
    <property type="match status" value="1"/>
</dbReference>
<evidence type="ECO:0000256" key="2">
    <source>
        <dbReference type="ARBA" id="ARBA00022857"/>
    </source>
</evidence>
<evidence type="ECO:0000313" key="5">
    <source>
        <dbReference type="Proteomes" id="UP001056384"/>
    </source>
</evidence>
<dbReference type="InterPro" id="IPR036291">
    <property type="entry name" value="NAD(P)-bd_dom_sf"/>
</dbReference>
<evidence type="ECO:0000256" key="3">
    <source>
        <dbReference type="ARBA" id="ARBA00023002"/>
    </source>
</evidence>
<dbReference type="InterPro" id="IPR002347">
    <property type="entry name" value="SDR_fam"/>
</dbReference>
<dbReference type="EMBL" id="CP099426">
    <property type="protein sequence ID" value="USW57181.1"/>
    <property type="molecule type" value="Genomic_DNA"/>
</dbReference>
<gene>
    <name evidence="4" type="ORF">Slin15195_G105000</name>
</gene>
<dbReference type="Pfam" id="PF00106">
    <property type="entry name" value="adh_short"/>
    <property type="match status" value="1"/>
</dbReference>
<reference evidence="4" key="1">
    <citation type="submission" date="2022-06" db="EMBL/GenBank/DDBJ databases">
        <title>Complete genome sequences of two strains of the flax pathogen Septoria linicola.</title>
        <authorList>
            <person name="Lapalu N."/>
            <person name="Simon A."/>
            <person name="Demenou B."/>
            <person name="Paumier D."/>
            <person name="Guillot M.-P."/>
            <person name="Gout L."/>
            <person name="Valade R."/>
        </authorList>
    </citation>
    <scope>NUCLEOTIDE SEQUENCE</scope>
    <source>
        <strain evidence="4">SE15195</strain>
    </source>
</reference>
<comment type="similarity">
    <text evidence="1">Belongs to the short-chain dehydrogenases/reductases (SDR) family.</text>
</comment>
<keyword evidence="3" id="KW-0560">Oxidoreductase</keyword>
<dbReference type="InterPro" id="IPR052178">
    <property type="entry name" value="Sec_Metab_Biosynth_SDR"/>
</dbReference>
<dbReference type="PRINTS" id="PR00081">
    <property type="entry name" value="GDHRDH"/>
</dbReference>
<protein>
    <submittedName>
        <fullName evidence="4">Short-chain dehydrogenase/reductase SDR, NAD(P)-binding domain superfamily</fullName>
    </submittedName>
</protein>
<dbReference type="Gene3D" id="3.40.50.720">
    <property type="entry name" value="NAD(P)-binding Rossmann-like Domain"/>
    <property type="match status" value="1"/>
</dbReference>